<evidence type="ECO:0000256" key="2">
    <source>
        <dbReference type="SAM" id="Coils"/>
    </source>
</evidence>
<dbReference type="EMBL" id="CVMT01000002">
    <property type="protein sequence ID" value="CRG85458.1"/>
    <property type="molecule type" value="Genomic_DNA"/>
</dbReference>
<dbReference type="OMA" id="VSHAEEM"/>
<dbReference type="CDD" id="cd09241">
    <property type="entry name" value="BRO1_ScRim20-like"/>
    <property type="match status" value="1"/>
</dbReference>
<evidence type="ECO:0000256" key="3">
    <source>
        <dbReference type="SAM" id="MobiDB-lite"/>
    </source>
</evidence>
<dbReference type="STRING" id="28573.A0A0U1LQ52"/>
<protein>
    <submittedName>
        <fullName evidence="5">pH-response regulator protein palA/RIM20</fullName>
    </submittedName>
</protein>
<evidence type="ECO:0000313" key="6">
    <source>
        <dbReference type="Proteomes" id="UP000054383"/>
    </source>
</evidence>
<evidence type="ECO:0000259" key="4">
    <source>
        <dbReference type="PROSITE" id="PS51180"/>
    </source>
</evidence>
<accession>A0A0U1LQ52</accession>
<dbReference type="SMART" id="SM01041">
    <property type="entry name" value="BRO1"/>
    <property type="match status" value="1"/>
</dbReference>
<feature type="coiled-coil region" evidence="2">
    <location>
        <begin position="634"/>
        <end position="685"/>
    </location>
</feature>
<feature type="compositionally biased region" description="Gly residues" evidence="3">
    <location>
        <begin position="825"/>
        <end position="836"/>
    </location>
</feature>
<dbReference type="Pfam" id="PF03097">
    <property type="entry name" value="BRO1"/>
    <property type="match status" value="1"/>
</dbReference>
<dbReference type="InterPro" id="IPR038499">
    <property type="entry name" value="BRO1_sf"/>
</dbReference>
<dbReference type="InterPro" id="IPR025304">
    <property type="entry name" value="ALIX_V_dom"/>
</dbReference>
<proteinExistence type="inferred from homology"/>
<name>A0A0U1LQ52_TALIS</name>
<organism evidence="5 6">
    <name type="scientific">Talaromyces islandicus</name>
    <name type="common">Penicillium islandicum</name>
    <dbReference type="NCBI Taxonomy" id="28573"/>
    <lineage>
        <taxon>Eukaryota</taxon>
        <taxon>Fungi</taxon>
        <taxon>Dikarya</taxon>
        <taxon>Ascomycota</taxon>
        <taxon>Pezizomycotina</taxon>
        <taxon>Eurotiomycetes</taxon>
        <taxon>Eurotiomycetidae</taxon>
        <taxon>Eurotiales</taxon>
        <taxon>Trichocomaceae</taxon>
        <taxon>Talaromyces</taxon>
        <taxon>Talaromyces sect. Islandici</taxon>
    </lineage>
</organism>
<feature type="domain" description="BRO1" evidence="4">
    <location>
        <begin position="5"/>
        <end position="398"/>
    </location>
</feature>
<dbReference type="InterPro" id="IPR004328">
    <property type="entry name" value="BRO1_dom"/>
</dbReference>
<dbReference type="CDD" id="cd09236">
    <property type="entry name" value="V_AnPalA_UmRIM20_like"/>
    <property type="match status" value="1"/>
</dbReference>
<keyword evidence="6" id="KW-1185">Reference proteome</keyword>
<dbReference type="Gene3D" id="1.25.40.280">
    <property type="entry name" value="alix/aip1 like domains"/>
    <property type="match status" value="1"/>
</dbReference>
<dbReference type="PROSITE" id="PS51180">
    <property type="entry name" value="BRO1"/>
    <property type="match status" value="1"/>
</dbReference>
<evidence type="ECO:0000256" key="1">
    <source>
        <dbReference type="ARBA" id="ARBA00038154"/>
    </source>
</evidence>
<dbReference type="GO" id="GO:0005768">
    <property type="term" value="C:endosome"/>
    <property type="evidence" value="ECO:0007669"/>
    <property type="project" value="TreeGrafter"/>
</dbReference>
<feature type="region of interest" description="Disordered" evidence="3">
    <location>
        <begin position="742"/>
        <end position="848"/>
    </location>
</feature>
<dbReference type="OrthoDB" id="64867at2759"/>
<dbReference type="PANTHER" id="PTHR23030">
    <property type="entry name" value="PCD6 INTERACTING PROTEIN-RELATED"/>
    <property type="match status" value="1"/>
</dbReference>
<evidence type="ECO:0000313" key="5">
    <source>
        <dbReference type="EMBL" id="CRG85458.1"/>
    </source>
</evidence>
<dbReference type="Proteomes" id="UP000054383">
    <property type="component" value="Unassembled WGS sequence"/>
</dbReference>
<dbReference type="Pfam" id="PF13949">
    <property type="entry name" value="ALIX_LYPXL_bnd"/>
    <property type="match status" value="1"/>
</dbReference>
<reference evidence="5 6" key="1">
    <citation type="submission" date="2015-04" db="EMBL/GenBank/DDBJ databases">
        <authorList>
            <person name="Syromyatnikov M.Y."/>
            <person name="Popov V.N."/>
        </authorList>
    </citation>
    <scope>NUCLEOTIDE SEQUENCE [LARGE SCALE GENOMIC DNA]</scope>
    <source>
        <strain evidence="5">WF-38-12</strain>
    </source>
</reference>
<dbReference type="PANTHER" id="PTHR23030:SF39">
    <property type="entry name" value="PROGRAMMED CELL DEATH 6-INTERACTING PROTEIN"/>
    <property type="match status" value="1"/>
</dbReference>
<sequence length="848" mass="94638">MTSSNILQLPFRRTHAVSLSDAITQYISSKYDQRPDMFADDLLILDRLRTEAVNVQEPHVSGVSRLVTYAAQLKWLGGKFPVDVGVDFSWYPAFGFNTSRPISENNLRFELANILFNLAALYSQLAYSLNRTTTDGLKQACNYFSQGAGVISHLRKDILPDLRASPPEDMDEMTLQSLEELLLAQAQECFWQKAVKDGLKDASIARLAAKVSDFYADASDFAVKSNAVSTEWIHHMSAKHHHFAAAAQYRQSLECLDKRKYGEEVARLQDSLRCVNEALKESKWINRIVLGDLNGLKSRVTEDLKRAEKDNDVIYLLPVPPKSELKPLDRAAMVAAKAPTQVTDAISMLGENGPLGQPLLSKLVPYAVHVAASIYSDRRDRLVNENIIGKLESMTDQLRDLLQSLNLPGSLQALEKPLGLPPTLISHAEEVRQQDGLALLRRSLEDTAQLKSNDKALYTEGVELLAAEKEEDDRARARYGTDRWDRASSEAAGQKVYQSATDINGYFSSAQSTDDLVSKKLKGAEQVLLVLTGTNRDLESYVPSTRRANITPELERESSRLRSCLNEVGRLENRRKRRINILKEKARSDDINSALLKETARLERQFPMQPIEASQFESLFEEQLHLYDSDMGMLAQEQNEQDQLETQVQEANRNFNKARRGDTSSKEREKALQELENGYAKYKELISNVEVGRKFYNDLAKIVGRFRDDCKSFVHQRRMEASQLENDITNAAAMASLNISTTQHRPPHQQQPVATPPTAAQPASPYTQPTIPSQLQSRPTEPLTAPLPTRANVAPPPVANTGVWSPEMGIRFGGLMPTPGNTQPGRGGPKQQGPGPGTWDPSSGVRFS</sequence>
<keyword evidence="2" id="KW-0175">Coiled coil</keyword>
<dbReference type="Gene3D" id="1.20.140.50">
    <property type="entry name" value="alix/aip1 like domains"/>
    <property type="match status" value="1"/>
</dbReference>
<feature type="compositionally biased region" description="Low complexity" evidence="3">
    <location>
        <begin position="748"/>
        <end position="770"/>
    </location>
</feature>
<dbReference type="AlphaFoldDB" id="A0A0U1LQ52"/>
<comment type="similarity">
    <text evidence="1">Belongs to the palA/RIM20 family.</text>
</comment>
<gene>
    <name evidence="5" type="ORF">PISL3812_02518</name>
</gene>
<dbReference type="Gene3D" id="1.20.120.560">
    <property type="entry name" value="alix/aip1 in complex with the ypdl late domain"/>
    <property type="match status" value="1"/>
</dbReference>